<dbReference type="NCBIfam" id="TIGR02532">
    <property type="entry name" value="IV_pilin_GFxxxE"/>
    <property type="match status" value="1"/>
</dbReference>
<dbReference type="RefSeq" id="WP_191075947.1">
    <property type="nucleotide sequence ID" value="NZ_JACTAG010000002.1"/>
</dbReference>
<evidence type="ECO:0000313" key="3">
    <source>
        <dbReference type="Proteomes" id="UP000635142"/>
    </source>
</evidence>
<reference evidence="2" key="1">
    <citation type="submission" date="2020-08" db="EMBL/GenBank/DDBJ databases">
        <title>Sulfitobacter aestuariivivens sp. nov., isolated from a tidal flat.</title>
        <authorList>
            <person name="Park S."/>
            <person name="Yoon J.-H."/>
        </authorList>
    </citation>
    <scope>NUCLEOTIDE SEQUENCE</scope>
    <source>
        <strain evidence="2">TSTF-M16</strain>
    </source>
</reference>
<comment type="caution">
    <text evidence="2">The sequence shown here is derived from an EMBL/GenBank/DDBJ whole genome shotgun (WGS) entry which is preliminary data.</text>
</comment>
<dbReference type="Proteomes" id="UP000635142">
    <property type="component" value="Unassembled WGS sequence"/>
</dbReference>
<gene>
    <name evidence="2" type="ORF">H9Q16_13480</name>
</gene>
<dbReference type="AlphaFoldDB" id="A0A927D4E8"/>
<dbReference type="Pfam" id="PF07963">
    <property type="entry name" value="N_methyl"/>
    <property type="match status" value="1"/>
</dbReference>
<sequence length="125" mass="12911">MRRKVDGAPDSGMTLIELAVAILILALGTVATLRATDQSRLAIGGAEDRILAQLAARNRAEELQLLGVRGAATLPEVVTLAGQDVTLSTTTKQTEAGLTEATINARAQRGGGAVLVIYLARGSGF</sequence>
<dbReference type="InterPro" id="IPR012902">
    <property type="entry name" value="N_methyl_site"/>
</dbReference>
<dbReference type="PROSITE" id="PS00409">
    <property type="entry name" value="PROKAR_NTER_METHYL"/>
    <property type="match status" value="1"/>
</dbReference>
<keyword evidence="1" id="KW-1133">Transmembrane helix</keyword>
<protein>
    <submittedName>
        <fullName evidence="2">Prepilin-type N-terminal cleavage/methylation domain-containing protein</fullName>
    </submittedName>
</protein>
<name>A0A927D4E8_9RHOB</name>
<feature type="transmembrane region" description="Helical" evidence="1">
    <location>
        <begin position="12"/>
        <end position="33"/>
    </location>
</feature>
<keyword evidence="1" id="KW-0472">Membrane</keyword>
<organism evidence="2 3">
    <name type="scientific">Sulfitobacter aestuariivivens</name>
    <dbReference type="NCBI Taxonomy" id="2766981"/>
    <lineage>
        <taxon>Bacteria</taxon>
        <taxon>Pseudomonadati</taxon>
        <taxon>Pseudomonadota</taxon>
        <taxon>Alphaproteobacteria</taxon>
        <taxon>Rhodobacterales</taxon>
        <taxon>Roseobacteraceae</taxon>
        <taxon>Sulfitobacter</taxon>
    </lineage>
</organism>
<proteinExistence type="predicted"/>
<evidence type="ECO:0000313" key="2">
    <source>
        <dbReference type="EMBL" id="MBD3664938.1"/>
    </source>
</evidence>
<keyword evidence="3" id="KW-1185">Reference proteome</keyword>
<evidence type="ECO:0000256" key="1">
    <source>
        <dbReference type="SAM" id="Phobius"/>
    </source>
</evidence>
<keyword evidence="1" id="KW-0812">Transmembrane</keyword>
<accession>A0A927D4E8</accession>
<dbReference type="EMBL" id="JACTAG010000002">
    <property type="protein sequence ID" value="MBD3664938.1"/>
    <property type="molecule type" value="Genomic_DNA"/>
</dbReference>